<comment type="caution">
    <text evidence="6">The sequence shown here is derived from an EMBL/GenBank/DDBJ whole genome shotgun (WGS) entry which is preliminary data.</text>
</comment>
<proteinExistence type="predicted"/>
<dbReference type="Proteomes" id="UP001551695">
    <property type="component" value="Unassembled WGS sequence"/>
</dbReference>
<evidence type="ECO:0000313" key="7">
    <source>
        <dbReference type="Proteomes" id="UP001551695"/>
    </source>
</evidence>
<evidence type="ECO:0000256" key="1">
    <source>
        <dbReference type="ARBA" id="ARBA00004141"/>
    </source>
</evidence>
<gene>
    <name evidence="6" type="ORF">AB0I48_16830</name>
</gene>
<dbReference type="Pfam" id="PF13564">
    <property type="entry name" value="DoxX_2"/>
    <property type="match status" value="1"/>
</dbReference>
<sequence length="116" mass="11949">MHTAYVIVTVLAAAAWVGFSALSLLRRAEFVVGPLVEYGVPESWWTPLGLLKGAGALGLIVGLWVPAIGLAAAIGIVAYFLGAIVTIVRARAYGHVPFPLLYLVPVAVAAALGIAA</sequence>
<feature type="transmembrane region" description="Helical" evidence="5">
    <location>
        <begin position="54"/>
        <end position="81"/>
    </location>
</feature>
<dbReference type="InterPro" id="IPR032808">
    <property type="entry name" value="DoxX"/>
</dbReference>
<reference evidence="6 7" key="1">
    <citation type="submission" date="2024-06" db="EMBL/GenBank/DDBJ databases">
        <title>The Natural Products Discovery Center: Release of the First 8490 Sequenced Strains for Exploring Actinobacteria Biosynthetic Diversity.</title>
        <authorList>
            <person name="Kalkreuter E."/>
            <person name="Kautsar S.A."/>
            <person name="Yang D."/>
            <person name="Bader C.D."/>
            <person name="Teijaro C.N."/>
            <person name="Fluegel L."/>
            <person name="Davis C.M."/>
            <person name="Simpson J.R."/>
            <person name="Lauterbach L."/>
            <person name="Steele A.D."/>
            <person name="Gui C."/>
            <person name="Meng S."/>
            <person name="Li G."/>
            <person name="Viehrig K."/>
            <person name="Ye F."/>
            <person name="Su P."/>
            <person name="Kiefer A.F."/>
            <person name="Nichols A."/>
            <person name="Cepeda A.J."/>
            <person name="Yan W."/>
            <person name="Fan B."/>
            <person name="Jiang Y."/>
            <person name="Adhikari A."/>
            <person name="Zheng C.-J."/>
            <person name="Schuster L."/>
            <person name="Cowan T.M."/>
            <person name="Smanski M.J."/>
            <person name="Chevrette M.G."/>
            <person name="De Carvalho L.P.S."/>
            <person name="Shen B."/>
        </authorList>
    </citation>
    <scope>NUCLEOTIDE SEQUENCE [LARGE SCALE GENOMIC DNA]</scope>
    <source>
        <strain evidence="6 7">NPDC050403</strain>
    </source>
</reference>
<evidence type="ECO:0000313" key="6">
    <source>
        <dbReference type="EMBL" id="MEV0709227.1"/>
    </source>
</evidence>
<accession>A0ABV3FUY1</accession>
<evidence type="ECO:0000256" key="2">
    <source>
        <dbReference type="ARBA" id="ARBA00022692"/>
    </source>
</evidence>
<organism evidence="6 7">
    <name type="scientific">Nocardia aurea</name>
    <dbReference type="NCBI Taxonomy" id="2144174"/>
    <lineage>
        <taxon>Bacteria</taxon>
        <taxon>Bacillati</taxon>
        <taxon>Actinomycetota</taxon>
        <taxon>Actinomycetes</taxon>
        <taxon>Mycobacteriales</taxon>
        <taxon>Nocardiaceae</taxon>
        <taxon>Nocardia</taxon>
    </lineage>
</organism>
<evidence type="ECO:0000256" key="5">
    <source>
        <dbReference type="SAM" id="Phobius"/>
    </source>
</evidence>
<name>A0ABV3FUY1_9NOCA</name>
<protein>
    <submittedName>
        <fullName evidence="6">DoxX family protein</fullName>
    </submittedName>
</protein>
<dbReference type="RefSeq" id="WP_357784547.1">
    <property type="nucleotide sequence ID" value="NZ_JBFAKC010000006.1"/>
</dbReference>
<dbReference type="EMBL" id="JBFAKC010000006">
    <property type="protein sequence ID" value="MEV0709227.1"/>
    <property type="molecule type" value="Genomic_DNA"/>
</dbReference>
<comment type="subcellular location">
    <subcellularLocation>
        <location evidence="1">Membrane</location>
        <topology evidence="1">Multi-pass membrane protein</topology>
    </subcellularLocation>
</comment>
<keyword evidence="2 5" id="KW-0812">Transmembrane</keyword>
<keyword evidence="4 5" id="KW-0472">Membrane</keyword>
<keyword evidence="7" id="KW-1185">Reference proteome</keyword>
<keyword evidence="3 5" id="KW-1133">Transmembrane helix</keyword>
<evidence type="ECO:0000256" key="3">
    <source>
        <dbReference type="ARBA" id="ARBA00022989"/>
    </source>
</evidence>
<evidence type="ECO:0000256" key="4">
    <source>
        <dbReference type="ARBA" id="ARBA00023136"/>
    </source>
</evidence>
<feature type="transmembrane region" description="Helical" evidence="5">
    <location>
        <begin position="93"/>
        <end position="115"/>
    </location>
</feature>